<dbReference type="KEGG" id="pory:EJA05_12125"/>
<dbReference type="OrthoDB" id="6728606at2"/>
<feature type="domain" description="Teneurin-like YD-shell" evidence="4">
    <location>
        <begin position="731"/>
        <end position="1062"/>
    </location>
</feature>
<evidence type="ECO:0000259" key="4">
    <source>
        <dbReference type="Pfam" id="PF25023"/>
    </source>
</evidence>
<dbReference type="InterPro" id="IPR022385">
    <property type="entry name" value="Rhs_assc_core"/>
</dbReference>
<evidence type="ECO:0000313" key="5">
    <source>
        <dbReference type="EMBL" id="AZL68425.1"/>
    </source>
</evidence>
<dbReference type="Proteomes" id="UP000268230">
    <property type="component" value="Chromosome"/>
</dbReference>
<keyword evidence="1" id="KW-0677">Repeat</keyword>
<keyword evidence="3" id="KW-0812">Transmembrane</keyword>
<evidence type="ECO:0000256" key="3">
    <source>
        <dbReference type="SAM" id="Phobius"/>
    </source>
</evidence>
<dbReference type="InterPro" id="IPR050708">
    <property type="entry name" value="T6SS_VgrG/RHS"/>
</dbReference>
<feature type="region of interest" description="Disordered" evidence="2">
    <location>
        <begin position="1"/>
        <end position="22"/>
    </location>
</feature>
<dbReference type="InterPro" id="IPR056823">
    <property type="entry name" value="TEN-like_YD-shell"/>
</dbReference>
<dbReference type="PANTHER" id="PTHR32305:SF15">
    <property type="entry name" value="PROTEIN RHSA-RELATED"/>
    <property type="match status" value="1"/>
</dbReference>
<dbReference type="PANTHER" id="PTHR32305">
    <property type="match status" value="1"/>
</dbReference>
<evidence type="ECO:0000313" key="6">
    <source>
        <dbReference type="Proteomes" id="UP000268230"/>
    </source>
</evidence>
<sequence length="1740" mass="192738">MSQDSTSTASEPSATSSPLKKLTQTTCSVYDQRSGLLTQLTEDDGQTTYLDYYQVPTKAKTDRSDQLPLLTTLLKDFKLQGPTGTKLLDAMALSCPNIPDSTLPPLMAQCEYQQFPDESKRSVMLLTLYGYAQGSKNASGVLIPDTVLKLEGVAVDTTVSPWTVEMAEGREGLVVDLLQLINTRSADEIKTVTTSTRWYKNNATRQERTLTQTTKVDTTNGTLLTKSTAPLQLGELTLTAILAQQLRSARSGRVLLETQQDELGRPKVMLSPRYDVRDRSLGSRCYAWDEADFIKGSRDDNALTAEHLEWIDTGDGTWVRVQGPDGRCGRTLLDGLQRPVRRELQRIAGDNHDDANYICLEEIAYDTNGGIAHRCTYDYLPGGLCLRNEGVALSENQRDWFWQAQERISAQVSQGGEALTTKTMTGTLVQGPLRRLTLRQENLRDGKVTRTCLNERWNATTKALEETGLSWVQRFDAQGQLTQVVEQHQVNGQSIKRNWTCDHDELGRRVKIVTPDESVLEWSYEGFGTTPVKITLTAKGKGGQVLGTAVNQGEEMIARTVGTAESPLKHSLDGKRVRRPDDTRIWNELSDDGNTLSWYTDFAESGVKVPKRLVASFTYNEVTQGLYSERPEQALSAQARIHCESTAPQLLGRYLSTRYVRGMRQLQHSQRSLRSGGGVGRHASGVTHRAWQDGQQRRNRIRRGGLEYRYLYGAQGEIEQLVLQELRSGRTLSLRMTYDSFGREIQRTYRLDGVLMSRYQQSWSAIGQLLEKTWYRNGEDQPTRTETFTYCKFRNELETWSVVAADGFAIEDANGKALKAQAYTYDELGNVLSCITTFDDDACETRTYAYSDATQPTRRTSTTLVVPGSKGGNAVELDTDVNGSLVSNAQGQSLTYTYDGQLQSIKDGDQLITSYEYDELGRLATQWNESLKQRHVFEYDQDRLCGEQWLSAEGVMLKHRVLDEEAGLAVYHTDQGEEGDTTRLYFVLADPQGSGGEEYVIDGTGQWQSQSIGFTPWGEAPLRRLTAMNSGLSYNAQRVDPVTGHYHLGNGYRVYDPQHQAFYQSDSLSPFGEGGLNDRAYCAGRDPVNWHDPSGHIMINRREQSESLASLDEMIRDTTPPHHEPTPWWEYLVLGYLFILAVAAAVVTAGAAGALILAVAMAATALSAAAMATRHSNPVLSNKLDLASVIVGFADTILTGGAKAAAKIGKWGMQAARSGRSLRNYVKVASLKLLSKLSGGVKLQATIMPQRAVSPVGASSHLNRSMITWGGAIDSPFSVYYSSNPDCTAKIWVAHDLYNVKPALQHNILEVQKAKSSLAGIVTDAESILPSTINTGSGALTDFNAAVKRAKDAQVDIQAIGNEMASLSVSLQQCENALQTQLLDLAPWDKKYDDWTALLDSFRKQNTGEPLKRQQLLAFFKKQNLKPNGYDALKSRSVLSPKSENAFVIKECTLLIDKEHGARIALKKSLSLAQKLEQDKVGPLLQRLKASKGEIASVLKELPEKMLLYANSISDATLSASALTAQGRVLMASSNTAFSFRHPLKRLKLMFHGARPQHINGPVPTSQAVVQIPAYPGAPNKSYWGADKMYSELSALTDRNGRQLIDFKSVDVIQLNMCHGAAGGQHSFAQEMSVLAGSPVKGYVEPLTTLYSVDTLDDTVQHTFKGVNSGMTPGAPGWTEMKEVVYFVTDNFRDTLYLRSAKLKANPQLHSVAYDPQWFFPKNRAKPQSHQDLKQWMRLL</sequence>
<dbReference type="Pfam" id="PF25023">
    <property type="entry name" value="TEN_YD-shell"/>
    <property type="match status" value="1"/>
</dbReference>
<accession>A0A3S8UJ76</accession>
<reference evidence="5 6" key="1">
    <citation type="submission" date="2018-12" db="EMBL/GenBank/DDBJ databases">
        <authorList>
            <person name="Li S."/>
            <person name="Yang R."/>
            <person name="Chen G."/>
            <person name="Zou L."/>
            <person name="Zhang C."/>
            <person name="Chen Y."/>
            <person name="Liu Z."/>
            <person name="Li Y."/>
            <person name="Yan Y."/>
            <person name="Huang M."/>
            <person name="Chen T."/>
        </authorList>
    </citation>
    <scope>NUCLEOTIDE SEQUENCE [LARGE SCALE GENOMIC DNA]</scope>
    <source>
        <strain evidence="5 6">1257</strain>
    </source>
</reference>
<name>A0A3S8UJ76_9PSED</name>
<dbReference type="EMBL" id="CP034338">
    <property type="protein sequence ID" value="AZL68425.1"/>
    <property type="molecule type" value="Genomic_DNA"/>
</dbReference>
<gene>
    <name evidence="5" type="ORF">EJA05_12125</name>
</gene>
<feature type="transmembrane region" description="Helical" evidence="3">
    <location>
        <begin position="1128"/>
        <end position="1147"/>
    </location>
</feature>
<keyword evidence="3" id="KW-1133">Transmembrane helix</keyword>
<evidence type="ECO:0000256" key="1">
    <source>
        <dbReference type="ARBA" id="ARBA00022737"/>
    </source>
</evidence>
<feature type="compositionally biased region" description="Low complexity" evidence="2">
    <location>
        <begin position="1"/>
        <end position="18"/>
    </location>
</feature>
<dbReference type="NCBIfam" id="TIGR03696">
    <property type="entry name" value="Rhs_assc_core"/>
    <property type="match status" value="1"/>
</dbReference>
<organism evidence="5 6">
    <name type="scientific">Pseudomonas entomophila</name>
    <dbReference type="NCBI Taxonomy" id="312306"/>
    <lineage>
        <taxon>Bacteria</taxon>
        <taxon>Pseudomonadati</taxon>
        <taxon>Pseudomonadota</taxon>
        <taxon>Gammaproteobacteria</taxon>
        <taxon>Pseudomonadales</taxon>
        <taxon>Pseudomonadaceae</taxon>
        <taxon>Pseudomonas</taxon>
    </lineage>
</organism>
<proteinExistence type="predicted"/>
<evidence type="ECO:0000256" key="2">
    <source>
        <dbReference type="SAM" id="MobiDB-lite"/>
    </source>
</evidence>
<feature type="region of interest" description="Disordered" evidence="2">
    <location>
        <begin position="670"/>
        <end position="695"/>
    </location>
</feature>
<dbReference type="Gene3D" id="2.180.10.10">
    <property type="entry name" value="RHS repeat-associated core"/>
    <property type="match status" value="1"/>
</dbReference>
<protein>
    <recommendedName>
        <fullName evidence="4">Teneurin-like YD-shell domain-containing protein</fullName>
    </recommendedName>
</protein>
<keyword evidence="3" id="KW-0472">Membrane</keyword>
<feature type="transmembrane region" description="Helical" evidence="3">
    <location>
        <begin position="1154"/>
        <end position="1172"/>
    </location>
</feature>